<organism evidence="1 2">
    <name type="scientific">Dermacentor silvarum</name>
    <name type="common">Tick</name>
    <dbReference type="NCBI Taxonomy" id="543639"/>
    <lineage>
        <taxon>Eukaryota</taxon>
        <taxon>Metazoa</taxon>
        <taxon>Ecdysozoa</taxon>
        <taxon>Arthropoda</taxon>
        <taxon>Chelicerata</taxon>
        <taxon>Arachnida</taxon>
        <taxon>Acari</taxon>
        <taxon>Parasitiformes</taxon>
        <taxon>Ixodida</taxon>
        <taxon>Ixodoidea</taxon>
        <taxon>Ixodidae</taxon>
        <taxon>Rhipicephalinae</taxon>
        <taxon>Dermacentor</taxon>
    </lineage>
</organism>
<proteinExistence type="predicted"/>
<evidence type="ECO:0000313" key="1">
    <source>
        <dbReference type="EMBL" id="KAH7954790.1"/>
    </source>
</evidence>
<gene>
    <name evidence="1" type="ORF">HPB49_021856</name>
</gene>
<evidence type="ECO:0000313" key="2">
    <source>
        <dbReference type="Proteomes" id="UP000821865"/>
    </source>
</evidence>
<comment type="caution">
    <text evidence="1">The sequence shown here is derived from an EMBL/GenBank/DDBJ whole genome shotgun (WGS) entry which is preliminary data.</text>
</comment>
<sequence>MRTFLSQLGLPWPEKSSSSRPQLLNILVRASLEFGMPMFWAFYVGRHPSRLSENTIYMTLDPQCMAWISDIDALRAGEKEYVYLRRCAEVVGRKGQSYSRMISDVLDIHFAIVDLVRSHWSDSVTPAYNNLSDPDLRRAINGHLPDESQLWPQDEVLNLQPNLFAELDAMYLSRGEFQDRFKLFLGAYVVWALSPMLSQYLTSSMLGDMNREESRRDYRFLKCTEAIEALMPLVGWRLQQETQEDPVPSWNIVRMSAQSVSSWIRTYGESTQKLANTITTALATNAFNMTYTWDMLDDAYDYLPNSTAATFFDSYRSGARATVMFFKKSLRQPQHSIYHVPGLAGVLLYQGLTAREVVVPPYLVSPPLYESWHPPSILAALTGTAATDQILALLRLFFYYNNRFKAYNESRLDQGARKMLASMRRFSELVNASDIMQNVSLLEKDDVCSASPAAHTASLMLDVMEQRHAPTAAGYNVASQHGKTHWFFGDEPMFQEFTPEQIFFLLSCFYHCGNAGSRRQGKIGICNVALPASPRFRRAFKCGPERLLYTNFTWPEPPAPTTAVPS</sequence>
<accession>A0ACB8CZY6</accession>
<name>A0ACB8CZY6_DERSI</name>
<keyword evidence="2" id="KW-1185">Reference proteome</keyword>
<dbReference type="EMBL" id="CM023473">
    <property type="protein sequence ID" value="KAH7954790.1"/>
    <property type="molecule type" value="Genomic_DNA"/>
</dbReference>
<reference evidence="1" key="1">
    <citation type="submission" date="2020-05" db="EMBL/GenBank/DDBJ databases">
        <title>Large-scale comparative analyses of tick genomes elucidate their genetic diversity and vector capacities.</title>
        <authorList>
            <person name="Jia N."/>
            <person name="Wang J."/>
            <person name="Shi W."/>
            <person name="Du L."/>
            <person name="Sun Y."/>
            <person name="Zhan W."/>
            <person name="Jiang J."/>
            <person name="Wang Q."/>
            <person name="Zhang B."/>
            <person name="Ji P."/>
            <person name="Sakyi L.B."/>
            <person name="Cui X."/>
            <person name="Yuan T."/>
            <person name="Jiang B."/>
            <person name="Yang W."/>
            <person name="Lam T.T.-Y."/>
            <person name="Chang Q."/>
            <person name="Ding S."/>
            <person name="Wang X."/>
            <person name="Zhu J."/>
            <person name="Ruan X."/>
            <person name="Zhao L."/>
            <person name="Wei J."/>
            <person name="Que T."/>
            <person name="Du C."/>
            <person name="Cheng J."/>
            <person name="Dai P."/>
            <person name="Han X."/>
            <person name="Huang E."/>
            <person name="Gao Y."/>
            <person name="Liu J."/>
            <person name="Shao H."/>
            <person name="Ye R."/>
            <person name="Li L."/>
            <person name="Wei W."/>
            <person name="Wang X."/>
            <person name="Wang C."/>
            <person name="Yang T."/>
            <person name="Huo Q."/>
            <person name="Li W."/>
            <person name="Guo W."/>
            <person name="Chen H."/>
            <person name="Zhou L."/>
            <person name="Ni X."/>
            <person name="Tian J."/>
            <person name="Zhou Y."/>
            <person name="Sheng Y."/>
            <person name="Liu T."/>
            <person name="Pan Y."/>
            <person name="Xia L."/>
            <person name="Li J."/>
            <person name="Zhao F."/>
            <person name="Cao W."/>
        </authorList>
    </citation>
    <scope>NUCLEOTIDE SEQUENCE</scope>
    <source>
        <strain evidence="1">Dsil-2018</strain>
    </source>
</reference>
<protein>
    <submittedName>
        <fullName evidence="1">Uncharacterized protein</fullName>
    </submittedName>
</protein>
<dbReference type="Proteomes" id="UP000821865">
    <property type="component" value="Chromosome 4"/>
</dbReference>